<comment type="caution">
    <text evidence="2">The sequence shown here is derived from an EMBL/GenBank/DDBJ whole genome shotgun (WGS) entry which is preliminary data.</text>
</comment>
<feature type="compositionally biased region" description="Basic and acidic residues" evidence="1">
    <location>
        <begin position="30"/>
        <end position="47"/>
    </location>
</feature>
<feature type="region of interest" description="Disordered" evidence="1">
    <location>
        <begin position="26"/>
        <end position="56"/>
    </location>
</feature>
<evidence type="ECO:0000313" key="3">
    <source>
        <dbReference type="Proteomes" id="UP001341840"/>
    </source>
</evidence>
<keyword evidence="3" id="KW-1185">Reference proteome</keyword>
<evidence type="ECO:0000313" key="2">
    <source>
        <dbReference type="EMBL" id="MED6197002.1"/>
    </source>
</evidence>
<dbReference type="EMBL" id="JASCZI010211832">
    <property type="protein sequence ID" value="MED6197002.1"/>
    <property type="molecule type" value="Genomic_DNA"/>
</dbReference>
<name>A0ABU6XG18_9FABA</name>
<gene>
    <name evidence="2" type="ORF">PIB30_052646</name>
</gene>
<accession>A0ABU6XG18</accession>
<reference evidence="2 3" key="1">
    <citation type="journal article" date="2023" name="Plants (Basel)">
        <title>Bridging the Gap: Combining Genomics and Transcriptomics Approaches to Understand Stylosanthes scabra, an Orphan Legume from the Brazilian Caatinga.</title>
        <authorList>
            <person name="Ferreira-Neto J.R.C."/>
            <person name="da Silva M.D."/>
            <person name="Binneck E."/>
            <person name="de Melo N.F."/>
            <person name="da Silva R.H."/>
            <person name="de Melo A.L.T.M."/>
            <person name="Pandolfi V."/>
            <person name="Bustamante F.O."/>
            <person name="Brasileiro-Vidal A.C."/>
            <person name="Benko-Iseppon A.M."/>
        </authorList>
    </citation>
    <scope>NUCLEOTIDE SEQUENCE [LARGE SCALE GENOMIC DNA]</scope>
    <source>
        <tissue evidence="2">Leaves</tissue>
    </source>
</reference>
<evidence type="ECO:0000256" key="1">
    <source>
        <dbReference type="SAM" id="MobiDB-lite"/>
    </source>
</evidence>
<evidence type="ECO:0008006" key="4">
    <source>
        <dbReference type="Google" id="ProtNLM"/>
    </source>
</evidence>
<proteinExistence type="predicted"/>
<organism evidence="2 3">
    <name type="scientific">Stylosanthes scabra</name>
    <dbReference type="NCBI Taxonomy" id="79078"/>
    <lineage>
        <taxon>Eukaryota</taxon>
        <taxon>Viridiplantae</taxon>
        <taxon>Streptophyta</taxon>
        <taxon>Embryophyta</taxon>
        <taxon>Tracheophyta</taxon>
        <taxon>Spermatophyta</taxon>
        <taxon>Magnoliopsida</taxon>
        <taxon>eudicotyledons</taxon>
        <taxon>Gunneridae</taxon>
        <taxon>Pentapetalae</taxon>
        <taxon>rosids</taxon>
        <taxon>fabids</taxon>
        <taxon>Fabales</taxon>
        <taxon>Fabaceae</taxon>
        <taxon>Papilionoideae</taxon>
        <taxon>50 kb inversion clade</taxon>
        <taxon>dalbergioids sensu lato</taxon>
        <taxon>Dalbergieae</taxon>
        <taxon>Pterocarpus clade</taxon>
        <taxon>Stylosanthes</taxon>
    </lineage>
</organism>
<protein>
    <recommendedName>
        <fullName evidence="4">Ribosomal protein S5</fullName>
    </recommendedName>
</protein>
<dbReference type="Proteomes" id="UP001341840">
    <property type="component" value="Unassembled WGS sequence"/>
</dbReference>
<sequence>MMKTTEAIFNTKQTGSAHIDVPLARNPTLHPEHKTEQPSNKGEDRCIIKTPNGKRNNLRLRPAFSTSTTQPSSSTYLPRLRNALNQDLSNGKRNILCVPELMARHRIHRIKIHNGPNTHRQSLVATIRDNKGRLLLGFTGRIQANSSLISEAMAIRQALIIVNNLDMGKL</sequence>